<protein>
    <submittedName>
        <fullName evidence="1">Uncharacterized protein</fullName>
    </submittedName>
</protein>
<dbReference type="AlphaFoldDB" id="A0A4D6N286"/>
<proteinExistence type="predicted"/>
<evidence type="ECO:0000313" key="1">
    <source>
        <dbReference type="EMBL" id="QCE07388.1"/>
    </source>
</evidence>
<dbReference type="Proteomes" id="UP000501690">
    <property type="component" value="Linkage Group LG9"/>
</dbReference>
<evidence type="ECO:0000313" key="2">
    <source>
        <dbReference type="Proteomes" id="UP000501690"/>
    </source>
</evidence>
<sequence>MSVVGGVVGGVAHQCDRCWGGDRSGMALTVEYSSSAMSVVGGVVGGVAHQCDRCWGGDRSGMALTGLALVRELG</sequence>
<gene>
    <name evidence="1" type="ORF">DEO72_LG9g2407</name>
</gene>
<dbReference type="EMBL" id="CP039353">
    <property type="protein sequence ID" value="QCE07388.1"/>
    <property type="molecule type" value="Genomic_DNA"/>
</dbReference>
<organism evidence="1 2">
    <name type="scientific">Vigna unguiculata</name>
    <name type="common">Cowpea</name>
    <dbReference type="NCBI Taxonomy" id="3917"/>
    <lineage>
        <taxon>Eukaryota</taxon>
        <taxon>Viridiplantae</taxon>
        <taxon>Streptophyta</taxon>
        <taxon>Embryophyta</taxon>
        <taxon>Tracheophyta</taxon>
        <taxon>Spermatophyta</taxon>
        <taxon>Magnoliopsida</taxon>
        <taxon>eudicotyledons</taxon>
        <taxon>Gunneridae</taxon>
        <taxon>Pentapetalae</taxon>
        <taxon>rosids</taxon>
        <taxon>fabids</taxon>
        <taxon>Fabales</taxon>
        <taxon>Fabaceae</taxon>
        <taxon>Papilionoideae</taxon>
        <taxon>50 kb inversion clade</taxon>
        <taxon>NPAAA clade</taxon>
        <taxon>indigoferoid/millettioid clade</taxon>
        <taxon>Phaseoleae</taxon>
        <taxon>Vigna</taxon>
    </lineage>
</organism>
<reference evidence="1 2" key="1">
    <citation type="submission" date="2019-04" db="EMBL/GenBank/DDBJ databases">
        <title>An improved genome assembly and genetic linkage map for asparagus bean, Vigna unguiculata ssp. sesquipedialis.</title>
        <authorList>
            <person name="Xia Q."/>
            <person name="Zhang R."/>
            <person name="Dong Y."/>
        </authorList>
    </citation>
    <scope>NUCLEOTIDE SEQUENCE [LARGE SCALE GENOMIC DNA]</scope>
    <source>
        <tissue evidence="1">Leaf</tissue>
    </source>
</reference>
<name>A0A4D6N286_VIGUN</name>
<accession>A0A4D6N286</accession>
<keyword evidence="2" id="KW-1185">Reference proteome</keyword>